<organism evidence="3 4">
    <name type="scientific">Candidatus Thiodiazotropha lotti</name>
    <dbReference type="NCBI Taxonomy" id="2792787"/>
    <lineage>
        <taxon>Bacteria</taxon>
        <taxon>Pseudomonadati</taxon>
        <taxon>Pseudomonadota</taxon>
        <taxon>Gammaproteobacteria</taxon>
        <taxon>Chromatiales</taxon>
        <taxon>Sedimenticolaceae</taxon>
        <taxon>Candidatus Thiodiazotropha</taxon>
    </lineage>
</organism>
<dbReference type="GO" id="GO:0004519">
    <property type="term" value="F:endonuclease activity"/>
    <property type="evidence" value="ECO:0007669"/>
    <property type="project" value="UniProtKB-KW"/>
</dbReference>
<evidence type="ECO:0000313" key="3">
    <source>
        <dbReference type="EMBL" id="MCG7940029.1"/>
    </source>
</evidence>
<dbReference type="Proteomes" id="UP000886687">
    <property type="component" value="Unassembled WGS sequence"/>
</dbReference>
<feature type="domain" description="Endonuclease/exonuclease/phosphatase" evidence="2">
    <location>
        <begin position="56"/>
        <end position="311"/>
    </location>
</feature>
<dbReference type="SUPFAM" id="SSF56219">
    <property type="entry name" value="DNase I-like"/>
    <property type="match status" value="1"/>
</dbReference>
<keyword evidence="3" id="KW-0255">Endonuclease</keyword>
<dbReference type="EMBL" id="JAEPDI010000012">
    <property type="protein sequence ID" value="MCG7940029.1"/>
    <property type="molecule type" value="Genomic_DNA"/>
</dbReference>
<feature type="region of interest" description="Disordered" evidence="1">
    <location>
        <begin position="299"/>
        <end position="322"/>
    </location>
</feature>
<evidence type="ECO:0000259" key="2">
    <source>
        <dbReference type="Pfam" id="PF03372"/>
    </source>
</evidence>
<keyword evidence="3" id="KW-0378">Hydrolase</keyword>
<evidence type="ECO:0000256" key="1">
    <source>
        <dbReference type="SAM" id="MobiDB-lite"/>
    </source>
</evidence>
<dbReference type="PANTHER" id="PTHR42834">
    <property type="entry name" value="ENDONUCLEASE/EXONUCLEASE/PHOSPHATASE FAMILY PROTEIN (AFU_ORTHOLOGUE AFUA_3G09210)"/>
    <property type="match status" value="1"/>
</dbReference>
<sequence>MKVTVGTFNLNNLFSRFNFSASISSLAKKDAAVSVRYQFTDDDNYRVRTFKGRLVKAKKDKDTKAIADRIKSMDVDVLAVQEVENIDILKEFNRKHLGNLYPYRVLIEGNDPRLIDVGVLSKLPIGAVTSFQTAVHPEASGTRVFGRDLLEVEIQSQDRSKTLFTLYNTHLKSHFGDDEDNGKVKNDTRRRQQAESIQKIVADRMRTNSRYMIVGDMNDGPDDAPLSALKTIEGNDLVNALENPTETRPAKVEKTGPGPQTTAWTHRYKKSGQPPEHRLFDQIWLSPKLAEGVGQSFIDRRTKHGGNGSDHDPAWVELDSLS</sequence>
<protein>
    <submittedName>
        <fullName evidence="3">Endonuclease/exonuclease/phosphatase family protein</fullName>
    </submittedName>
</protein>
<comment type="caution">
    <text evidence="3">The sequence shown here is derived from an EMBL/GenBank/DDBJ whole genome shotgun (WGS) entry which is preliminary data.</text>
</comment>
<accession>A0A9E4K6F0</accession>
<proteinExistence type="predicted"/>
<gene>
    <name evidence="3" type="ORF">JAZ04_14400</name>
</gene>
<name>A0A9E4K6F0_9GAMM</name>
<keyword evidence="3" id="KW-0540">Nuclease</keyword>
<dbReference type="InterPro" id="IPR005135">
    <property type="entry name" value="Endo/exonuclease/phosphatase"/>
</dbReference>
<dbReference type="PANTHER" id="PTHR42834:SF1">
    <property type="entry name" value="ENDONUCLEASE_EXONUCLEASE_PHOSPHATASE FAMILY PROTEIN (AFU_ORTHOLOGUE AFUA_3G09210)"/>
    <property type="match status" value="1"/>
</dbReference>
<dbReference type="Pfam" id="PF03372">
    <property type="entry name" value="Exo_endo_phos"/>
    <property type="match status" value="1"/>
</dbReference>
<dbReference type="AlphaFoldDB" id="A0A9E4K6F0"/>
<reference evidence="3" key="1">
    <citation type="journal article" date="2021" name="Proc. Natl. Acad. Sci. U.S.A.">
        <title>Global biogeography of chemosynthetic symbionts reveals both localized and globally distributed symbiont groups. .</title>
        <authorList>
            <person name="Osvatic J.T."/>
            <person name="Wilkins L.G.E."/>
            <person name="Leibrecht L."/>
            <person name="Leray M."/>
            <person name="Zauner S."/>
            <person name="Polzin J."/>
            <person name="Camacho Y."/>
            <person name="Gros O."/>
            <person name="van Gils J.A."/>
            <person name="Eisen J.A."/>
            <person name="Petersen J.M."/>
            <person name="Yuen B."/>
        </authorList>
    </citation>
    <scope>NUCLEOTIDE SEQUENCE</scope>
    <source>
        <strain evidence="3">MAGL173</strain>
    </source>
</reference>
<evidence type="ECO:0000313" key="4">
    <source>
        <dbReference type="Proteomes" id="UP000886687"/>
    </source>
</evidence>
<dbReference type="Gene3D" id="3.60.10.10">
    <property type="entry name" value="Endonuclease/exonuclease/phosphatase"/>
    <property type="match status" value="1"/>
</dbReference>
<dbReference type="InterPro" id="IPR036691">
    <property type="entry name" value="Endo/exonu/phosph_ase_sf"/>
</dbReference>